<keyword evidence="1" id="KW-0472">Membrane</keyword>
<feature type="transmembrane region" description="Helical" evidence="1">
    <location>
        <begin position="43"/>
        <end position="70"/>
    </location>
</feature>
<proteinExistence type="predicted"/>
<dbReference type="AlphaFoldDB" id="A0A2R6CAI7"/>
<protein>
    <submittedName>
        <fullName evidence="2">Uncharacterized protein</fullName>
    </submittedName>
</protein>
<evidence type="ECO:0000313" key="3">
    <source>
        <dbReference type="Proteomes" id="UP000242015"/>
    </source>
</evidence>
<name>A0A2R6CAI7_9ARCH</name>
<dbReference type="EMBL" id="NEXF01000180">
    <property type="protein sequence ID" value="PSO07830.1"/>
    <property type="molecule type" value="Genomic_DNA"/>
</dbReference>
<reference evidence="2 3" key="1">
    <citation type="submission" date="2017-04" db="EMBL/GenBank/DDBJ databases">
        <title>Novel microbial lineages endemic to geothermal iron-oxide mats fill important gaps in the evolutionary history of Archaea.</title>
        <authorList>
            <person name="Jay Z.J."/>
            <person name="Beam J.P."/>
            <person name="Dlakic M."/>
            <person name="Rusch D.B."/>
            <person name="Kozubal M.A."/>
            <person name="Inskeep W.P."/>
        </authorList>
    </citation>
    <scope>NUCLEOTIDE SEQUENCE [LARGE SCALE GENOMIC DNA]</scope>
    <source>
        <strain evidence="2">BE_D</strain>
    </source>
</reference>
<evidence type="ECO:0000256" key="1">
    <source>
        <dbReference type="SAM" id="Phobius"/>
    </source>
</evidence>
<gene>
    <name evidence="2" type="ORF">B9Q04_08780</name>
</gene>
<sequence>MYAIRPAASSDGIYSYINISGDYYYVVFSKATPAVSYLITLNLAVYATLIFAGIASSVVGFIAVILGVVLKPHSGK</sequence>
<accession>A0A2R6CAI7</accession>
<keyword evidence="1" id="KW-1133">Transmembrane helix</keyword>
<organism evidence="2 3">
    <name type="scientific">Candidatus Marsarchaeota G2 archaeon BE_D</name>
    <dbReference type="NCBI Taxonomy" id="1978158"/>
    <lineage>
        <taxon>Archaea</taxon>
        <taxon>Candidatus Marsarchaeota</taxon>
        <taxon>Candidatus Marsarchaeota group 2</taxon>
    </lineage>
</organism>
<dbReference type="Proteomes" id="UP000242015">
    <property type="component" value="Unassembled WGS sequence"/>
</dbReference>
<evidence type="ECO:0000313" key="2">
    <source>
        <dbReference type="EMBL" id="PSO07830.1"/>
    </source>
</evidence>
<comment type="caution">
    <text evidence="2">The sequence shown here is derived from an EMBL/GenBank/DDBJ whole genome shotgun (WGS) entry which is preliminary data.</text>
</comment>
<keyword evidence="1" id="KW-0812">Transmembrane</keyword>